<dbReference type="Proteomes" id="UP000215335">
    <property type="component" value="Unassembled WGS sequence"/>
</dbReference>
<name>A0A232FJ49_9HYME</name>
<reference evidence="1 2" key="1">
    <citation type="journal article" date="2017" name="Curr. Biol.">
        <title>The Evolution of Venom by Co-option of Single-Copy Genes.</title>
        <authorList>
            <person name="Martinson E.O."/>
            <person name="Mrinalini"/>
            <person name="Kelkar Y.D."/>
            <person name="Chang C.H."/>
            <person name="Werren J.H."/>
        </authorList>
    </citation>
    <scope>NUCLEOTIDE SEQUENCE [LARGE SCALE GENOMIC DNA]</scope>
    <source>
        <strain evidence="1 2">Alberta</strain>
        <tissue evidence="1">Whole body</tissue>
    </source>
</reference>
<gene>
    <name evidence="1" type="ORF">TSAR_011546</name>
</gene>
<dbReference type="EMBL" id="NNAY01000154">
    <property type="protein sequence ID" value="OXU30509.1"/>
    <property type="molecule type" value="Genomic_DNA"/>
</dbReference>
<evidence type="ECO:0000313" key="1">
    <source>
        <dbReference type="EMBL" id="OXU30509.1"/>
    </source>
</evidence>
<dbReference type="OrthoDB" id="7697071at2759"/>
<dbReference type="AlphaFoldDB" id="A0A232FJ49"/>
<evidence type="ECO:0000313" key="2">
    <source>
        <dbReference type="Proteomes" id="UP000215335"/>
    </source>
</evidence>
<protein>
    <submittedName>
        <fullName evidence="1">Uncharacterized protein</fullName>
    </submittedName>
</protein>
<proteinExistence type="predicted"/>
<accession>A0A232FJ49</accession>
<sequence>MAGWISGSESDEEPLNLNLFNRKCFGFSGIAEDTVNTFKSIVQQLGGSCDSHPKYVFTTREYYDSLDEKDSNLYNITFIRDCVDANRYLNAEQYRFDFKDEKRDFKDFDPCCNNFHKGEKGCFLCDPAYKKDLPTKQRRKSKLQMNQTKGDEGDASHIVKTMCTKTSKKKLLGTMGDSDVLLTHRTPDSMRVYFCKQILPYVDSYDLPKPIKRKFNQVYNSAYPARSSQVKLKVKGKKVILKRQMCKKQIRKPNQSNKKS</sequence>
<comment type="caution">
    <text evidence="1">The sequence shown here is derived from an EMBL/GenBank/DDBJ whole genome shotgun (WGS) entry which is preliminary data.</text>
</comment>
<organism evidence="1 2">
    <name type="scientific">Trichomalopsis sarcophagae</name>
    <dbReference type="NCBI Taxonomy" id="543379"/>
    <lineage>
        <taxon>Eukaryota</taxon>
        <taxon>Metazoa</taxon>
        <taxon>Ecdysozoa</taxon>
        <taxon>Arthropoda</taxon>
        <taxon>Hexapoda</taxon>
        <taxon>Insecta</taxon>
        <taxon>Pterygota</taxon>
        <taxon>Neoptera</taxon>
        <taxon>Endopterygota</taxon>
        <taxon>Hymenoptera</taxon>
        <taxon>Apocrita</taxon>
        <taxon>Proctotrupomorpha</taxon>
        <taxon>Chalcidoidea</taxon>
        <taxon>Pteromalidae</taxon>
        <taxon>Pteromalinae</taxon>
        <taxon>Trichomalopsis</taxon>
    </lineage>
</organism>
<keyword evidence="2" id="KW-1185">Reference proteome</keyword>